<dbReference type="AlphaFoldDB" id="A0A1M5R7Q1"/>
<organism evidence="1 2">
    <name type="scientific">Desulfosporosinus lacus DSM 15449</name>
    <dbReference type="NCBI Taxonomy" id="1121420"/>
    <lineage>
        <taxon>Bacteria</taxon>
        <taxon>Bacillati</taxon>
        <taxon>Bacillota</taxon>
        <taxon>Clostridia</taxon>
        <taxon>Eubacteriales</taxon>
        <taxon>Desulfitobacteriaceae</taxon>
        <taxon>Desulfosporosinus</taxon>
    </lineage>
</organism>
<reference evidence="2" key="1">
    <citation type="submission" date="2016-11" db="EMBL/GenBank/DDBJ databases">
        <authorList>
            <person name="Varghese N."/>
            <person name="Submissions S."/>
        </authorList>
    </citation>
    <scope>NUCLEOTIDE SEQUENCE [LARGE SCALE GENOMIC DNA]</scope>
    <source>
        <strain evidence="2">DSM 15449</strain>
    </source>
</reference>
<proteinExistence type="predicted"/>
<sequence length="63" mass="7260">MLFGKITSCLFVIGQKLKKLKFLEIQPKYILCCKQTLQGNYSCASICISTRVDVKYRVEQLII</sequence>
<evidence type="ECO:0000313" key="2">
    <source>
        <dbReference type="Proteomes" id="UP000183954"/>
    </source>
</evidence>
<dbReference type="Proteomes" id="UP000183954">
    <property type="component" value="Unassembled WGS sequence"/>
</dbReference>
<name>A0A1M5R7Q1_9FIRM</name>
<dbReference type="STRING" id="1121420.SAMN02746098_00484"/>
<accession>A0A1M5R7Q1</accession>
<protein>
    <submittedName>
        <fullName evidence="1">Uncharacterized protein</fullName>
    </submittedName>
</protein>
<evidence type="ECO:0000313" key="1">
    <source>
        <dbReference type="EMBL" id="SHH22395.1"/>
    </source>
</evidence>
<keyword evidence="2" id="KW-1185">Reference proteome</keyword>
<dbReference type="EMBL" id="FQXJ01000003">
    <property type="protein sequence ID" value="SHH22395.1"/>
    <property type="molecule type" value="Genomic_DNA"/>
</dbReference>
<gene>
    <name evidence="1" type="ORF">SAMN02746098_00484</name>
</gene>